<reference evidence="1 2" key="1">
    <citation type="journal article" date="2021" name="Hortic Res">
        <title>The domestication of Cucurbita argyrosperma as revealed by the genome of its wild relative.</title>
        <authorList>
            <person name="Barrera-Redondo J."/>
            <person name="Sanchez-de la Vega G."/>
            <person name="Aguirre-Liguori J.A."/>
            <person name="Castellanos-Morales G."/>
            <person name="Gutierrez-Guerrero Y.T."/>
            <person name="Aguirre-Dugua X."/>
            <person name="Aguirre-Planter E."/>
            <person name="Tenaillon M.I."/>
            <person name="Lira-Saade R."/>
            <person name="Eguiarte L.E."/>
        </authorList>
    </citation>
    <scope>NUCLEOTIDE SEQUENCE [LARGE SCALE GENOMIC DNA]</scope>
    <source>
        <strain evidence="1">JBR-2021</strain>
    </source>
</reference>
<dbReference type="Proteomes" id="UP000685013">
    <property type="component" value="Chromosome 14"/>
</dbReference>
<name>A0AAV6MFM6_9ROSI</name>
<protein>
    <submittedName>
        <fullName evidence="1">Uncharacterized protein</fullName>
    </submittedName>
</protein>
<evidence type="ECO:0000313" key="1">
    <source>
        <dbReference type="EMBL" id="KAG6580563.1"/>
    </source>
</evidence>
<organism evidence="1 2">
    <name type="scientific">Cucurbita argyrosperma subsp. sororia</name>
    <dbReference type="NCBI Taxonomy" id="37648"/>
    <lineage>
        <taxon>Eukaryota</taxon>
        <taxon>Viridiplantae</taxon>
        <taxon>Streptophyta</taxon>
        <taxon>Embryophyta</taxon>
        <taxon>Tracheophyta</taxon>
        <taxon>Spermatophyta</taxon>
        <taxon>Magnoliopsida</taxon>
        <taxon>eudicotyledons</taxon>
        <taxon>Gunneridae</taxon>
        <taxon>Pentapetalae</taxon>
        <taxon>rosids</taxon>
        <taxon>fabids</taxon>
        <taxon>Cucurbitales</taxon>
        <taxon>Cucurbitaceae</taxon>
        <taxon>Cucurbiteae</taxon>
        <taxon>Cucurbita</taxon>
    </lineage>
</organism>
<sequence>MGLHLRGNGLSDKRLSPIGNGLRDKRAQSNMKWAFRYVDAVQQEMGFKRRRPSPIGKHWKYLKTNKSANCQRKKTCRALIRPRSYIYETDSFLLTQRISSVRSQFRHYFRPHPPKIIRSASAAAAAPLIFCSMLRIR</sequence>
<dbReference type="EMBL" id="JAGKQH010000014">
    <property type="protein sequence ID" value="KAG6580563.1"/>
    <property type="molecule type" value="Genomic_DNA"/>
</dbReference>
<feature type="non-terminal residue" evidence="1">
    <location>
        <position position="1"/>
    </location>
</feature>
<accession>A0AAV6MFM6</accession>
<keyword evidence="2" id="KW-1185">Reference proteome</keyword>
<gene>
    <name evidence="1" type="ORF">SDJN03_20565</name>
</gene>
<proteinExistence type="predicted"/>
<evidence type="ECO:0000313" key="2">
    <source>
        <dbReference type="Proteomes" id="UP000685013"/>
    </source>
</evidence>
<comment type="caution">
    <text evidence="1">The sequence shown here is derived from an EMBL/GenBank/DDBJ whole genome shotgun (WGS) entry which is preliminary data.</text>
</comment>
<dbReference type="AlphaFoldDB" id="A0AAV6MFM6"/>